<accession>A0A1V9FY18</accession>
<feature type="signal peptide" evidence="1">
    <location>
        <begin position="1"/>
        <end position="23"/>
    </location>
</feature>
<proteinExistence type="predicted"/>
<keyword evidence="3" id="KW-1185">Reference proteome</keyword>
<dbReference type="Proteomes" id="UP000192796">
    <property type="component" value="Unassembled WGS sequence"/>
</dbReference>
<sequence length="100" mass="10674">MRIRIPKLLYATASIFMISPAIKAQWKSGLNGSQYIISGNVSVGPVNAPLYPLTISKDGTAYNSFGKTKYIRVLVNEGNQTGGGIAVSDDVGFFDCNDGI</sequence>
<reference evidence="2 3" key="1">
    <citation type="submission" date="2016-03" db="EMBL/GenBank/DDBJ databases">
        <title>Niastella vici sp. nov., isolated from farmland soil.</title>
        <authorList>
            <person name="Chen L."/>
            <person name="Wang D."/>
            <person name="Yang S."/>
            <person name="Wang G."/>
        </authorList>
    </citation>
    <scope>NUCLEOTIDE SEQUENCE [LARGE SCALE GENOMIC DNA]</scope>
    <source>
        <strain evidence="2 3">DJ57</strain>
    </source>
</reference>
<gene>
    <name evidence="2" type="ORF">A3860_25475</name>
</gene>
<evidence type="ECO:0000313" key="3">
    <source>
        <dbReference type="Proteomes" id="UP000192796"/>
    </source>
</evidence>
<keyword evidence="1" id="KW-0732">Signal</keyword>
<dbReference type="RefSeq" id="WP_081147966.1">
    <property type="nucleotide sequence ID" value="NZ_LVYD01000046.1"/>
</dbReference>
<evidence type="ECO:0000256" key="1">
    <source>
        <dbReference type="SAM" id="SignalP"/>
    </source>
</evidence>
<comment type="caution">
    <text evidence="2">The sequence shown here is derived from an EMBL/GenBank/DDBJ whole genome shotgun (WGS) entry which is preliminary data.</text>
</comment>
<dbReference type="AlphaFoldDB" id="A0A1V9FY18"/>
<dbReference type="STRING" id="1703345.A3860_25475"/>
<name>A0A1V9FY18_9BACT</name>
<protein>
    <submittedName>
        <fullName evidence="2">Uncharacterized protein</fullName>
    </submittedName>
</protein>
<evidence type="ECO:0000313" key="2">
    <source>
        <dbReference type="EMBL" id="OQP63243.1"/>
    </source>
</evidence>
<organism evidence="2 3">
    <name type="scientific">Niastella vici</name>
    <dbReference type="NCBI Taxonomy" id="1703345"/>
    <lineage>
        <taxon>Bacteria</taxon>
        <taxon>Pseudomonadati</taxon>
        <taxon>Bacteroidota</taxon>
        <taxon>Chitinophagia</taxon>
        <taxon>Chitinophagales</taxon>
        <taxon>Chitinophagaceae</taxon>
        <taxon>Niastella</taxon>
    </lineage>
</organism>
<dbReference type="EMBL" id="LVYD01000046">
    <property type="protein sequence ID" value="OQP63243.1"/>
    <property type="molecule type" value="Genomic_DNA"/>
</dbReference>
<feature type="chain" id="PRO_5013365835" evidence="1">
    <location>
        <begin position="24"/>
        <end position="100"/>
    </location>
</feature>